<dbReference type="EMBL" id="RAPY01000001">
    <property type="protein sequence ID" value="RKE55984.1"/>
    <property type="molecule type" value="Genomic_DNA"/>
</dbReference>
<dbReference type="InterPro" id="IPR032301">
    <property type="entry name" value="DUF4844"/>
</dbReference>
<dbReference type="InterPro" id="IPR038360">
    <property type="entry name" value="DUF4844_sf"/>
</dbReference>
<dbReference type="Pfam" id="PF16133">
    <property type="entry name" value="DUF4844"/>
    <property type="match status" value="1"/>
</dbReference>
<name>A0A420BGW4_SPHD1</name>
<dbReference type="OrthoDB" id="893129at2"/>
<sequence>MKNKQTTLNKLNTFILRDKFSISAWEERGLNPSDSEICNRLQSLFNDCANNLIEAVNSDYKPRQLKSILKKSLGSIDRSDYDTEEREFICDYFDTLSKIVSVDFKDNLNGWLYGKVLNTLFKLTSFFKRQDNIVEILSQDCTQCGSKLETFIIKKEEGIPDYSWNIIQCSNCNEFNLLSTGPNIKVMRFGNYKSIEQLPKAEYTEEQANLRLEQIKFFRKK</sequence>
<dbReference type="AlphaFoldDB" id="A0A420BGW4"/>
<evidence type="ECO:0000313" key="1">
    <source>
        <dbReference type="EMBL" id="RKE55984.1"/>
    </source>
</evidence>
<dbReference type="RefSeq" id="WP_120257706.1">
    <property type="nucleotide sequence ID" value="NZ_RAPY01000001.1"/>
</dbReference>
<protein>
    <submittedName>
        <fullName evidence="1">Uncharacterized protein DUF4844</fullName>
    </submittedName>
</protein>
<evidence type="ECO:0000313" key="2">
    <source>
        <dbReference type="Proteomes" id="UP000286246"/>
    </source>
</evidence>
<organism evidence="1 2">
    <name type="scientific">Sphingobacterium detergens</name>
    <dbReference type="NCBI Taxonomy" id="1145106"/>
    <lineage>
        <taxon>Bacteria</taxon>
        <taxon>Pseudomonadati</taxon>
        <taxon>Bacteroidota</taxon>
        <taxon>Sphingobacteriia</taxon>
        <taxon>Sphingobacteriales</taxon>
        <taxon>Sphingobacteriaceae</taxon>
        <taxon>Sphingobacterium</taxon>
    </lineage>
</organism>
<dbReference type="Proteomes" id="UP000286246">
    <property type="component" value="Unassembled WGS sequence"/>
</dbReference>
<accession>A0A420BGW4</accession>
<proteinExistence type="predicted"/>
<reference evidence="1 2" key="1">
    <citation type="submission" date="2018-09" db="EMBL/GenBank/DDBJ databases">
        <title>Genomic Encyclopedia of Type Strains, Phase III (KMG-III): the genomes of soil and plant-associated and newly described type strains.</title>
        <authorList>
            <person name="Whitman W."/>
        </authorList>
    </citation>
    <scope>NUCLEOTIDE SEQUENCE [LARGE SCALE GENOMIC DNA]</scope>
    <source>
        <strain evidence="1 2">CECT 7938</strain>
    </source>
</reference>
<comment type="caution">
    <text evidence="1">The sequence shown here is derived from an EMBL/GenBank/DDBJ whole genome shotgun (WGS) entry which is preliminary data.</text>
</comment>
<gene>
    <name evidence="1" type="ORF">DFQ12_0832</name>
</gene>
<dbReference type="Gene3D" id="1.20.1480.40">
    <property type="entry name" value="Uncharacterised protein PF16133, DUF4844"/>
    <property type="match status" value="1"/>
</dbReference>
<keyword evidence="2" id="KW-1185">Reference proteome</keyword>